<organism evidence="1 2">
    <name type="scientific">SAR86 cluster bacterium</name>
    <dbReference type="NCBI Taxonomy" id="2030880"/>
    <lineage>
        <taxon>Bacteria</taxon>
        <taxon>Pseudomonadati</taxon>
        <taxon>Pseudomonadota</taxon>
        <taxon>Gammaproteobacteria</taxon>
        <taxon>SAR86 cluster</taxon>
    </lineage>
</organism>
<protein>
    <recommendedName>
        <fullName evidence="3">Replicative helicase inhibitor G39P N-terminal domain-containing protein</fullName>
    </recommendedName>
</protein>
<dbReference type="InterPro" id="IPR009731">
    <property type="entry name" value="P-like"/>
</dbReference>
<dbReference type="AlphaFoldDB" id="A0A2A4WXF1"/>
<gene>
    <name evidence="1" type="ORF">COB20_15060</name>
</gene>
<dbReference type="EMBL" id="NVUL01000101">
    <property type="protein sequence ID" value="PCI74497.1"/>
    <property type="molecule type" value="Genomic_DNA"/>
</dbReference>
<dbReference type="Pfam" id="PF06992">
    <property type="entry name" value="Phage_lambda_P"/>
    <property type="match status" value="1"/>
</dbReference>
<accession>A0A2A4WXF1</accession>
<evidence type="ECO:0000313" key="1">
    <source>
        <dbReference type="EMBL" id="PCI74497.1"/>
    </source>
</evidence>
<sequence length="216" mass="24201">MPTEVGRNRSAAFVREGVAESTGEFNDNVKLDRVDAINQIFAEFEFAYHNQFHKAFSDAESQIIAKKYWLGTLEQYSPLQIVHAAKQVIRTQEYLPSIAALVKACEQSLDLFGLPSPRQAYIEACGASSPKRDYPWSHEAVYLAGQAAGWFVLATESESASFPLFDYHYQLLCRRVISGEQLEVTVVAPLPDKVARLLSKNEAKARLAKMRDELGL</sequence>
<evidence type="ECO:0008006" key="3">
    <source>
        <dbReference type="Google" id="ProtNLM"/>
    </source>
</evidence>
<dbReference type="Proteomes" id="UP000218767">
    <property type="component" value="Unassembled WGS sequence"/>
</dbReference>
<comment type="caution">
    <text evidence="1">The sequence shown here is derived from an EMBL/GenBank/DDBJ whole genome shotgun (WGS) entry which is preliminary data.</text>
</comment>
<proteinExistence type="predicted"/>
<reference evidence="2" key="1">
    <citation type="submission" date="2017-08" db="EMBL/GenBank/DDBJ databases">
        <title>A dynamic microbial community with high functional redundancy inhabits the cold, oxic subseafloor aquifer.</title>
        <authorList>
            <person name="Tully B.J."/>
            <person name="Wheat C.G."/>
            <person name="Glazer B.T."/>
            <person name="Huber J.A."/>
        </authorList>
    </citation>
    <scope>NUCLEOTIDE SEQUENCE [LARGE SCALE GENOMIC DNA]</scope>
</reference>
<dbReference type="GO" id="GO:0006270">
    <property type="term" value="P:DNA replication initiation"/>
    <property type="evidence" value="ECO:0007669"/>
    <property type="project" value="InterPro"/>
</dbReference>
<evidence type="ECO:0000313" key="2">
    <source>
        <dbReference type="Proteomes" id="UP000218767"/>
    </source>
</evidence>
<name>A0A2A4WXF1_9GAMM</name>